<protein>
    <recommendedName>
        <fullName evidence="2">Potassium channel domain-containing protein</fullName>
    </recommendedName>
</protein>
<organism evidence="3 4">
    <name type="scientific">Novipirellula rosea</name>
    <dbReference type="NCBI Taxonomy" id="1031540"/>
    <lineage>
        <taxon>Bacteria</taxon>
        <taxon>Pseudomonadati</taxon>
        <taxon>Planctomycetota</taxon>
        <taxon>Planctomycetia</taxon>
        <taxon>Pirellulales</taxon>
        <taxon>Pirellulaceae</taxon>
        <taxon>Novipirellula</taxon>
    </lineage>
</organism>
<dbReference type="SUPFAM" id="SSF81324">
    <property type="entry name" value="Voltage-gated potassium channels"/>
    <property type="match status" value="1"/>
</dbReference>
<dbReference type="RefSeq" id="WP_345327585.1">
    <property type="nucleotide sequence ID" value="NZ_BAABGA010000107.1"/>
</dbReference>
<sequence>MFDPIISLVGLTIVAVTMVDATITTISLSGAGPISGPVGHVVGRLAMHGSSRVSKNASILALLAMFFTWALLLLIGWTLAFCGSESAVVSSTGGQPANLISRVYYAGFTITTLGTGDYVSQGGLWQCLTIIAATTGFFQVTISATYVFNVLTALNERRTLGFAVGMLGDSPSEIVALHAEDTSSLQDELQRMTSAMQAAAIKADSYPILAYTHVPNEKYSFSKAIATLAEVAVLMREVVEKESRLPESVLRPLFQSAMQLISGHTKEVLAGKKHDCDIRPLEKSGITLQADWDQRLQSNSVESIRRQLDAWLRWHNTDWGAIY</sequence>
<keyword evidence="1" id="KW-1133">Transmembrane helix</keyword>
<reference evidence="4" key="1">
    <citation type="journal article" date="2019" name="Int. J. Syst. Evol. Microbiol.">
        <title>The Global Catalogue of Microorganisms (GCM) 10K type strain sequencing project: providing services to taxonomists for standard genome sequencing and annotation.</title>
        <authorList>
            <consortium name="The Broad Institute Genomics Platform"/>
            <consortium name="The Broad Institute Genome Sequencing Center for Infectious Disease"/>
            <person name="Wu L."/>
            <person name="Ma J."/>
        </authorList>
    </citation>
    <scope>NUCLEOTIDE SEQUENCE [LARGE SCALE GENOMIC DNA]</scope>
    <source>
        <strain evidence="4">JCM 17759</strain>
    </source>
</reference>
<feature type="transmembrane region" description="Helical" evidence="1">
    <location>
        <begin position="123"/>
        <end position="148"/>
    </location>
</feature>
<dbReference type="Proteomes" id="UP001500840">
    <property type="component" value="Unassembled WGS sequence"/>
</dbReference>
<dbReference type="Pfam" id="PF07885">
    <property type="entry name" value="Ion_trans_2"/>
    <property type="match status" value="1"/>
</dbReference>
<dbReference type="EMBL" id="BAABGA010000107">
    <property type="protein sequence ID" value="GAA4469897.1"/>
    <property type="molecule type" value="Genomic_DNA"/>
</dbReference>
<evidence type="ECO:0000313" key="4">
    <source>
        <dbReference type="Proteomes" id="UP001500840"/>
    </source>
</evidence>
<evidence type="ECO:0000256" key="1">
    <source>
        <dbReference type="SAM" id="Phobius"/>
    </source>
</evidence>
<accession>A0ABP8NS24</accession>
<name>A0ABP8NS24_9BACT</name>
<feature type="transmembrane region" description="Helical" evidence="1">
    <location>
        <begin position="59"/>
        <end position="80"/>
    </location>
</feature>
<evidence type="ECO:0000259" key="2">
    <source>
        <dbReference type="Pfam" id="PF07885"/>
    </source>
</evidence>
<proteinExistence type="predicted"/>
<keyword evidence="1" id="KW-0472">Membrane</keyword>
<comment type="caution">
    <text evidence="3">The sequence shown here is derived from an EMBL/GenBank/DDBJ whole genome shotgun (WGS) entry which is preliminary data.</text>
</comment>
<gene>
    <name evidence="3" type="ORF">GCM10023156_62570</name>
</gene>
<keyword evidence="4" id="KW-1185">Reference proteome</keyword>
<keyword evidence="1" id="KW-0812">Transmembrane</keyword>
<dbReference type="InterPro" id="IPR013099">
    <property type="entry name" value="K_chnl_dom"/>
</dbReference>
<evidence type="ECO:0000313" key="3">
    <source>
        <dbReference type="EMBL" id="GAA4469897.1"/>
    </source>
</evidence>
<dbReference type="Gene3D" id="1.10.287.70">
    <property type="match status" value="1"/>
</dbReference>
<feature type="domain" description="Potassium channel" evidence="2">
    <location>
        <begin position="71"/>
        <end position="152"/>
    </location>
</feature>